<evidence type="ECO:0000259" key="12">
    <source>
        <dbReference type="Pfam" id="PF00291"/>
    </source>
</evidence>
<dbReference type="InterPro" id="IPR001926">
    <property type="entry name" value="TrpB-like_PALP"/>
</dbReference>
<evidence type="ECO:0000256" key="4">
    <source>
        <dbReference type="ARBA" id="ARBA00011270"/>
    </source>
</evidence>
<keyword evidence="5 11" id="KW-0028">Amino-acid biosynthesis</keyword>
<dbReference type="UniPathway" id="UPA00035">
    <property type="reaction ID" value="UER00044"/>
</dbReference>
<evidence type="ECO:0000256" key="6">
    <source>
        <dbReference type="ARBA" id="ARBA00022822"/>
    </source>
</evidence>
<dbReference type="Pfam" id="PF00291">
    <property type="entry name" value="PALP"/>
    <property type="match status" value="1"/>
</dbReference>
<sequence length="406" mass="43709">MAVYNDFFGPYGGRYVAELLRGPLDELEAAFKEAMDDDGFLKELNRFGKEYIGRPTPLLYAEKASKAVGGADIYIKLEGLANTGAHKINNAAGQALLAKRMGKSRIIAETGAGQHGVATAAVCARLGLECRVYMGSEDIKRQRPNVFLMEMFGAEVFPVESGSKTLKDAVNEALRDWASSSADTHYLIGSALGPSPYPDMVREFQSVIGKEVKAEQEKRKLQVRAMVACVGGGSNAIGFFEPFIHSGTPRLIGAEAGGTGPEEGCHAARMTGEGRTGVIQGYKSRFLFDGDGQVLHTHSISAGLDYPGIGPQLAHLGDTGRIEFTSVRDDEALEALRFFASNEGIIFALESAHAGAAGLKIAEQYKPGEAVIINMSGRGDKDIFITAKALQRDKWFDFLNEETKNG</sequence>
<comment type="cofactor">
    <cofactor evidence="1 11">
        <name>pyridoxal 5'-phosphate</name>
        <dbReference type="ChEBI" id="CHEBI:597326"/>
    </cofactor>
</comment>
<dbReference type="SUPFAM" id="SSF53686">
    <property type="entry name" value="Tryptophan synthase beta subunit-like PLP-dependent enzymes"/>
    <property type="match status" value="1"/>
</dbReference>
<dbReference type="GO" id="GO:0005737">
    <property type="term" value="C:cytoplasm"/>
    <property type="evidence" value="ECO:0007669"/>
    <property type="project" value="TreeGrafter"/>
</dbReference>
<dbReference type="AlphaFoldDB" id="A0A841R9B3"/>
<dbReference type="Gene3D" id="3.40.50.1100">
    <property type="match status" value="2"/>
</dbReference>
<dbReference type="HAMAP" id="MF_00133">
    <property type="entry name" value="Trp_synth_beta"/>
    <property type="match status" value="1"/>
</dbReference>
<evidence type="ECO:0000256" key="1">
    <source>
        <dbReference type="ARBA" id="ARBA00001933"/>
    </source>
</evidence>
<evidence type="ECO:0000313" key="13">
    <source>
        <dbReference type="EMBL" id="MBB6481914.1"/>
    </source>
</evidence>
<keyword evidence="9 11" id="KW-0456">Lyase</keyword>
<dbReference type="EMBL" id="JACHGJ010000008">
    <property type="protein sequence ID" value="MBB6481914.1"/>
    <property type="molecule type" value="Genomic_DNA"/>
</dbReference>
<dbReference type="FunFam" id="3.40.50.1100:FF:000001">
    <property type="entry name" value="Tryptophan synthase beta chain"/>
    <property type="match status" value="1"/>
</dbReference>
<dbReference type="CDD" id="cd06446">
    <property type="entry name" value="Trp-synth_B"/>
    <property type="match status" value="1"/>
</dbReference>
<keyword evidence="7 11" id="KW-0663">Pyridoxal phosphate</keyword>
<dbReference type="EC" id="4.2.1.20" evidence="11"/>
<dbReference type="RefSeq" id="WP_184748147.1">
    <property type="nucleotide sequence ID" value="NZ_JACHGJ010000008.1"/>
</dbReference>
<dbReference type="InterPro" id="IPR036052">
    <property type="entry name" value="TrpB-like_PALP_sf"/>
</dbReference>
<dbReference type="InterPro" id="IPR006654">
    <property type="entry name" value="Trp_synth_beta"/>
</dbReference>
<evidence type="ECO:0000256" key="2">
    <source>
        <dbReference type="ARBA" id="ARBA00004733"/>
    </source>
</evidence>
<evidence type="ECO:0000256" key="5">
    <source>
        <dbReference type="ARBA" id="ARBA00022605"/>
    </source>
</evidence>
<organism evidence="13 14">
    <name type="scientific">Spirochaeta isovalerica</name>
    <dbReference type="NCBI Taxonomy" id="150"/>
    <lineage>
        <taxon>Bacteria</taxon>
        <taxon>Pseudomonadati</taxon>
        <taxon>Spirochaetota</taxon>
        <taxon>Spirochaetia</taxon>
        <taxon>Spirochaetales</taxon>
        <taxon>Spirochaetaceae</taxon>
        <taxon>Spirochaeta</taxon>
    </lineage>
</organism>
<dbReference type="InterPro" id="IPR023026">
    <property type="entry name" value="Trp_synth_beta/beta-like"/>
</dbReference>
<dbReference type="Proteomes" id="UP000587760">
    <property type="component" value="Unassembled WGS sequence"/>
</dbReference>
<keyword evidence="6 11" id="KW-0822">Tryptophan biosynthesis</keyword>
<dbReference type="PANTHER" id="PTHR48077:SF3">
    <property type="entry name" value="TRYPTOPHAN SYNTHASE"/>
    <property type="match status" value="1"/>
</dbReference>
<dbReference type="NCBIfam" id="TIGR00263">
    <property type="entry name" value="trpB"/>
    <property type="match status" value="1"/>
</dbReference>
<evidence type="ECO:0000313" key="14">
    <source>
        <dbReference type="Proteomes" id="UP000587760"/>
    </source>
</evidence>
<keyword evidence="8 11" id="KW-0057">Aromatic amino acid biosynthesis</keyword>
<comment type="subunit">
    <text evidence="4 11">Tetramer of two alpha and two beta chains.</text>
</comment>
<evidence type="ECO:0000256" key="10">
    <source>
        <dbReference type="ARBA" id="ARBA00049047"/>
    </source>
</evidence>
<keyword evidence="14" id="KW-1185">Reference proteome</keyword>
<reference evidence="13 14" key="1">
    <citation type="submission" date="2020-08" db="EMBL/GenBank/DDBJ databases">
        <title>Genomic Encyclopedia of Type Strains, Phase IV (KMG-IV): sequencing the most valuable type-strain genomes for metagenomic binning, comparative biology and taxonomic classification.</title>
        <authorList>
            <person name="Goeker M."/>
        </authorList>
    </citation>
    <scope>NUCLEOTIDE SEQUENCE [LARGE SCALE GENOMIC DNA]</scope>
    <source>
        <strain evidence="13 14">DSM 2461</strain>
    </source>
</reference>
<dbReference type="PIRSF" id="PIRSF001413">
    <property type="entry name" value="Trp_syn_beta"/>
    <property type="match status" value="1"/>
</dbReference>
<protein>
    <recommendedName>
        <fullName evidence="11">Tryptophan synthase beta chain</fullName>
        <ecNumber evidence="11">4.2.1.20</ecNumber>
    </recommendedName>
</protein>
<proteinExistence type="inferred from homology"/>
<evidence type="ECO:0000256" key="7">
    <source>
        <dbReference type="ARBA" id="ARBA00022898"/>
    </source>
</evidence>
<dbReference type="FunFam" id="3.40.50.1100:FF:000004">
    <property type="entry name" value="Tryptophan synthase beta chain"/>
    <property type="match status" value="1"/>
</dbReference>
<evidence type="ECO:0000256" key="9">
    <source>
        <dbReference type="ARBA" id="ARBA00023239"/>
    </source>
</evidence>
<accession>A0A841R9B3</accession>
<comment type="catalytic activity">
    <reaction evidence="10 11">
        <text>(1S,2R)-1-C-(indol-3-yl)glycerol 3-phosphate + L-serine = D-glyceraldehyde 3-phosphate + L-tryptophan + H2O</text>
        <dbReference type="Rhea" id="RHEA:10532"/>
        <dbReference type="ChEBI" id="CHEBI:15377"/>
        <dbReference type="ChEBI" id="CHEBI:33384"/>
        <dbReference type="ChEBI" id="CHEBI:57912"/>
        <dbReference type="ChEBI" id="CHEBI:58866"/>
        <dbReference type="ChEBI" id="CHEBI:59776"/>
        <dbReference type="EC" id="4.2.1.20"/>
    </reaction>
</comment>
<name>A0A841R9B3_9SPIO</name>
<dbReference type="PANTHER" id="PTHR48077">
    <property type="entry name" value="TRYPTOPHAN SYNTHASE-RELATED"/>
    <property type="match status" value="1"/>
</dbReference>
<evidence type="ECO:0000256" key="3">
    <source>
        <dbReference type="ARBA" id="ARBA00009982"/>
    </source>
</evidence>
<gene>
    <name evidence="11" type="primary">trpB</name>
    <name evidence="13" type="ORF">HNR50_003595</name>
</gene>
<comment type="pathway">
    <text evidence="2 11">Amino-acid biosynthesis; L-tryptophan biosynthesis; L-tryptophan from chorismate: step 5/5.</text>
</comment>
<comment type="similarity">
    <text evidence="3 11">Belongs to the TrpB family.</text>
</comment>
<evidence type="ECO:0000256" key="11">
    <source>
        <dbReference type="HAMAP-Rule" id="MF_00133"/>
    </source>
</evidence>
<dbReference type="GO" id="GO:0004834">
    <property type="term" value="F:tryptophan synthase activity"/>
    <property type="evidence" value="ECO:0007669"/>
    <property type="project" value="UniProtKB-UniRule"/>
</dbReference>
<feature type="domain" description="Tryptophan synthase beta chain-like PALP" evidence="12">
    <location>
        <begin position="53"/>
        <end position="377"/>
    </location>
</feature>
<feature type="modified residue" description="N6-(pyridoxal phosphate)lysine" evidence="11">
    <location>
        <position position="87"/>
    </location>
</feature>
<comment type="function">
    <text evidence="11">The beta subunit is responsible for the synthesis of L-tryptophan from indole and L-serine.</text>
</comment>
<evidence type="ECO:0000256" key="8">
    <source>
        <dbReference type="ARBA" id="ARBA00023141"/>
    </source>
</evidence>
<comment type="caution">
    <text evidence="13">The sequence shown here is derived from an EMBL/GenBank/DDBJ whole genome shotgun (WGS) entry which is preliminary data.</text>
</comment>